<evidence type="ECO:0000256" key="1">
    <source>
        <dbReference type="SAM" id="SignalP"/>
    </source>
</evidence>
<dbReference type="GO" id="GO:0019867">
    <property type="term" value="C:outer membrane"/>
    <property type="evidence" value="ECO:0007669"/>
    <property type="project" value="InterPro"/>
</dbReference>
<dbReference type="NCBIfam" id="TIGR00752">
    <property type="entry name" value="slp"/>
    <property type="match status" value="1"/>
</dbReference>
<dbReference type="RefSeq" id="WP_048277909.1">
    <property type="nucleotide sequence ID" value="NZ_LDZF01000001.1"/>
</dbReference>
<comment type="caution">
    <text evidence="2">The sequence shown here is derived from an EMBL/GenBank/DDBJ whole genome shotgun (WGS) entry which is preliminary data.</text>
</comment>
<feature type="chain" id="PRO_5005262526" evidence="1">
    <location>
        <begin position="25"/>
        <end position="200"/>
    </location>
</feature>
<sequence>MASQTKVVCGLLAGLVMAVLSGCASVPESIRGTSPTPQQDLVRVMAAPQLYVGQEARFGGKVIGVKNEQGKTRLEIATVPLDASARPALGAPSRGRIYADVSGFLDPVDFRNQLVTVVGPITGTEQGKIGSTDYRYMVMQVIGYKRWRVVQEVMTSPGYMDPYWGMGPYPWHRGWGYGGWGYGGGWYSPGPARVESVVVE</sequence>
<dbReference type="EMBL" id="LDZF01000001">
    <property type="protein sequence ID" value="KMK16554.1"/>
    <property type="molecule type" value="Genomic_DNA"/>
</dbReference>
<proteinExistence type="predicted"/>
<gene>
    <name evidence="2" type="ORF">ABW06_01015</name>
</gene>
<keyword evidence="1" id="KW-0732">Signal</keyword>
<dbReference type="InterPro" id="IPR004658">
    <property type="entry name" value="OMP_Slp"/>
</dbReference>
<dbReference type="PIRSF" id="PIRSF004982">
    <property type="entry name" value="SlP"/>
    <property type="match status" value="1"/>
</dbReference>
<dbReference type="AlphaFoldDB" id="A0A0J5M4E5"/>
<accession>A0A0J5M4E5</accession>
<evidence type="ECO:0000313" key="2">
    <source>
        <dbReference type="EMBL" id="KMK16554.1"/>
    </source>
</evidence>
<protein>
    <submittedName>
        <fullName evidence="2">Membrane protein</fullName>
    </submittedName>
</protein>
<dbReference type="PANTHER" id="PTHR37530:SF1">
    <property type="entry name" value="OUTER MEMBRANE PROTEIN SLP"/>
    <property type="match status" value="1"/>
</dbReference>
<evidence type="ECO:0000313" key="3">
    <source>
        <dbReference type="Proteomes" id="UP000036196"/>
    </source>
</evidence>
<feature type="signal peptide" evidence="1">
    <location>
        <begin position="1"/>
        <end position="24"/>
    </location>
</feature>
<name>A0A0J5M4E5_PLUGE</name>
<dbReference type="STRING" id="61647.LG71_14730"/>
<dbReference type="PANTHER" id="PTHR37530">
    <property type="entry name" value="OUTER MEMBRANE PROTEIN SLP"/>
    <property type="match status" value="1"/>
</dbReference>
<dbReference type="Pfam" id="PF03843">
    <property type="entry name" value="Slp"/>
    <property type="match status" value="1"/>
</dbReference>
<dbReference type="eggNOG" id="COG3065">
    <property type="taxonomic scope" value="Bacteria"/>
</dbReference>
<organism evidence="2 3">
    <name type="scientific">Pluralibacter gergoviae</name>
    <name type="common">Enterobacter gergoviae</name>
    <dbReference type="NCBI Taxonomy" id="61647"/>
    <lineage>
        <taxon>Bacteria</taxon>
        <taxon>Pseudomonadati</taxon>
        <taxon>Pseudomonadota</taxon>
        <taxon>Gammaproteobacteria</taxon>
        <taxon>Enterobacterales</taxon>
        <taxon>Enterobacteriaceae</taxon>
        <taxon>Pluralibacter</taxon>
    </lineage>
</organism>
<dbReference type="PATRIC" id="fig|61647.15.peg.217"/>
<reference evidence="2 3" key="1">
    <citation type="submission" date="2015-05" db="EMBL/GenBank/DDBJ databases">
        <title>Genome sequences of Pluralibacter gergoviae.</title>
        <authorList>
            <person name="Greninger A.L."/>
            <person name="Miller S."/>
        </authorList>
    </citation>
    <scope>NUCLEOTIDE SEQUENCE [LARGE SCALE GENOMIC DNA]</scope>
    <source>
        <strain evidence="2 3">JS81F13</strain>
    </source>
</reference>
<keyword evidence="3" id="KW-1185">Reference proteome</keyword>
<dbReference type="Proteomes" id="UP000036196">
    <property type="component" value="Unassembled WGS sequence"/>
</dbReference>
<dbReference type="PROSITE" id="PS51257">
    <property type="entry name" value="PROKAR_LIPOPROTEIN"/>
    <property type="match status" value="1"/>
</dbReference>